<evidence type="ECO:0000256" key="15">
    <source>
        <dbReference type="HAMAP-Rule" id="MF_01485"/>
    </source>
</evidence>
<dbReference type="InterPro" id="IPR014016">
    <property type="entry name" value="UvrD-like_ATP-bd"/>
</dbReference>
<evidence type="ECO:0000256" key="9">
    <source>
        <dbReference type="ARBA" id="ARBA00022842"/>
    </source>
</evidence>
<dbReference type="GO" id="GO:0000287">
    <property type="term" value="F:magnesium ion binding"/>
    <property type="evidence" value="ECO:0007669"/>
    <property type="project" value="UniProtKB-UniRule"/>
</dbReference>
<dbReference type="RefSeq" id="WP_070984959.1">
    <property type="nucleotide sequence ID" value="NZ_MKJU01000025.1"/>
</dbReference>
<sequence>MQTLKPQSMPLIGANLIEASAGTGKTYTITGLYLRCLLGLQTPPQIQPPLTVEQILVVTFTEAATQEIKDRVRSRILLARDALLGAECDDALINSVLSQVSDPHQAFTLLDAAAKSIDEAAIFTIHGFCQRMLKQHAFESNVAFNLEFVLDESELILEAIKDHWRSFVYPLDKDTTSAVLEHFSSPQALAGSVIKLLTKEQAVITPKLELGEVLQAREAYQRQASIFKKSLLASDFFTVLSQSALAKNKTPGRVANIEALIAYCQSDDWYFEFGSAKHSFALWGSASLSNTSHYKKGAAIIEHPLIASFDEMAKLHAQVSKGLPLAILQHSVSEVRKLLQAHKAQHGLISPDDLLNQLYRALHTEQGGVLRQKIAQLFPIAMIDEFQDTDPVQYGIFEAIYGDNPDTTITMIGDPKQAIYGFRGADIFTYIQAKQQVNEQSQYTLGTNFRSATGMVKAINAVFSCHEHSFIYNQAIPFTCVAAKGKSEAQRFSRTATSEASLVFSVYADEAAITSKTQALGVLARAYAGKIVDLLLDAQQGRARIGEQPVKAGDICVLVRDRNEASMIKAALAQCAVPSVYLARDSIFSQPIAHAILNFLEVLHGKYDEAALRGILVSPLFALNYQQIYALRTQEQQWQDYLDQFSQLQKTWSKQGAMAMLEQLLVQNRLPALWKAKGYNVERWLTDYRHLAELLQQKQIELDGTLRVLRWFSGQCQQSQQDSAQVRLESDADLVKIVTMHASKGLEYPIVYMPFASSYRETSDAIYHQDGQLIYSMDATEDEQALAQQERLAEDIRLLYVALTRAVHFCDIGLFNIAAGRTKKPGITQTAIGYVLFGNEVFADAQSWHQRLQTFCDEQEDIRLHWITTEDSTPKVMDAQFVESSSMGVKPVTIKIERDWRATSFSQLSYHSHSDERPAGALDENHQLDLPEQIVANTQQVFNSYTFPKGAKPGSCLHEIFELIDFTAPYDPSAAQIALPEAITKSLTKYHIEEQWQEPVSHWILACLNCPLNSSNGLSLSALSPAQCLVEMEFHLPLEPLQAGQLNRLVSEITGQHSQLQFEQVKGLLKGFIDLIFVYQEKYYILDYKSNYLGDKASDYMPSNLQLAMGAHQYHLQYMIYSVALHRLLSQRLNDYDPNKHLGGVYYLFLRALPDGAGVYFNQLTLEQLLKLDALFTRGSVL</sequence>
<keyword evidence="2 15" id="KW-0479">Metal-binding</keyword>
<dbReference type="PROSITE" id="PS51198">
    <property type="entry name" value="UVRD_HELICASE_ATP_BIND"/>
    <property type="match status" value="1"/>
</dbReference>
<feature type="binding site" evidence="15">
    <location>
        <position position="1087"/>
    </location>
    <ligand>
        <name>Mg(2+)</name>
        <dbReference type="ChEBI" id="CHEBI:18420"/>
    </ligand>
</feature>
<keyword evidence="20" id="KW-1185">Reference proteome</keyword>
<keyword evidence="4 15" id="KW-0227">DNA damage</keyword>
<evidence type="ECO:0000256" key="12">
    <source>
        <dbReference type="ARBA" id="ARBA00023235"/>
    </source>
</evidence>
<comment type="miscellaneous">
    <text evidence="15">In the RecBCD complex, RecB has a slow 3'-5' helicase, an exonuclease activity and loads RecA onto ssDNA, RecD has a fast 5'-3' helicase activity, while RecC stimulates the ATPase and processivity of the RecB helicase and contributes to recognition of the Chi site.</text>
</comment>
<comment type="function">
    <text evidence="15">A helicase/nuclease that prepares dsDNA breaks (DSB) for recombinational DNA repair. Binds to DSBs and unwinds DNA via a highly rapid and processive ATP-dependent bidirectional helicase activity. Unwinds dsDNA until it encounters a Chi (crossover hotspot instigator) sequence from the 3' direction. Cuts ssDNA a few nucleotides 3' to the Chi site. The properties and activities of the enzyme are changed at Chi. The Chi-altered holoenzyme produces a long 3'-ssDNA overhang and facilitates RecA-binding to the ssDNA for homologous DNA recombination and repair. Holoenzyme degrades any linearized DNA that is unable to undergo homologous recombination. In the holoenzyme this subunit contributes ATPase, 3'-5' helicase, exonuclease activity and loads RecA onto ssDNA.</text>
</comment>
<dbReference type="GO" id="GO:0005829">
    <property type="term" value="C:cytosol"/>
    <property type="evidence" value="ECO:0007669"/>
    <property type="project" value="TreeGrafter"/>
</dbReference>
<dbReference type="HAMAP" id="MF_01485">
    <property type="entry name" value="RecB"/>
    <property type="match status" value="1"/>
</dbReference>
<dbReference type="PANTHER" id="PTHR11070:SF23">
    <property type="entry name" value="RECBCD ENZYME SUBUNIT RECB"/>
    <property type="match status" value="1"/>
</dbReference>
<dbReference type="InterPro" id="IPR000212">
    <property type="entry name" value="DNA_helicase_UvrD/REP"/>
</dbReference>
<evidence type="ECO:0000313" key="20">
    <source>
        <dbReference type="Proteomes" id="UP000179786"/>
    </source>
</evidence>
<dbReference type="GO" id="GO:0005524">
    <property type="term" value="F:ATP binding"/>
    <property type="evidence" value="ECO:0007669"/>
    <property type="project" value="UniProtKB-UniRule"/>
</dbReference>
<comment type="subunit">
    <text evidence="15">Heterotrimer of RecB, RecC and RecD. All subunits contribute to DNA-binding. Interacts with RecA.</text>
</comment>
<evidence type="ECO:0000256" key="5">
    <source>
        <dbReference type="ARBA" id="ARBA00022801"/>
    </source>
</evidence>
<dbReference type="Pfam" id="PF12705">
    <property type="entry name" value="PDDEXK_1"/>
    <property type="match status" value="1"/>
</dbReference>
<comment type="catalytic activity">
    <reaction evidence="15">
        <text>Exonucleolytic cleavage (in the presence of ATP) in either 5'- to 3'- or 3'- to 5'-direction to yield 5'-phosphooligonucleotides.</text>
        <dbReference type="EC" id="3.1.11.5"/>
    </reaction>
</comment>
<keyword evidence="11 15" id="KW-0234">DNA repair</keyword>
<dbReference type="STRING" id="1859457.BET10_10395"/>
<feature type="binding site" evidence="15">
    <location>
        <position position="958"/>
    </location>
    <ligand>
        <name>Mg(2+)</name>
        <dbReference type="ChEBI" id="CHEBI:18420"/>
    </ligand>
</feature>
<evidence type="ECO:0000256" key="8">
    <source>
        <dbReference type="ARBA" id="ARBA00022840"/>
    </source>
</evidence>
<evidence type="ECO:0000256" key="16">
    <source>
        <dbReference type="PROSITE-ProRule" id="PRU00560"/>
    </source>
</evidence>
<evidence type="ECO:0000256" key="1">
    <source>
        <dbReference type="ARBA" id="ARBA00022722"/>
    </source>
</evidence>
<gene>
    <name evidence="15" type="primary">recB</name>
    <name evidence="19" type="ORF">BET10_10395</name>
</gene>
<keyword evidence="3 15" id="KW-0547">Nucleotide-binding</keyword>
<dbReference type="InterPro" id="IPR027417">
    <property type="entry name" value="P-loop_NTPase"/>
</dbReference>
<dbReference type="InterPro" id="IPR014017">
    <property type="entry name" value="DNA_helicase_UvrD-like_C"/>
</dbReference>
<comment type="domain">
    <text evidence="15">The C-terminal domain has nuclease activity and interacts with RecD. It interacts with RecA, facilitating its loading onto ssDNA.</text>
</comment>
<dbReference type="InterPro" id="IPR004586">
    <property type="entry name" value="RecB"/>
</dbReference>
<dbReference type="Gene3D" id="1.10.486.10">
    <property type="entry name" value="PCRA, domain 4"/>
    <property type="match status" value="1"/>
</dbReference>
<dbReference type="CDD" id="cd22352">
    <property type="entry name" value="RecB_C-like"/>
    <property type="match status" value="1"/>
</dbReference>
<dbReference type="AlphaFoldDB" id="A0A1S1MUK7"/>
<name>A0A1S1MUK7_9GAMM</name>
<dbReference type="Proteomes" id="UP000179786">
    <property type="component" value="Unassembled WGS sequence"/>
</dbReference>
<dbReference type="EMBL" id="MKJU01000025">
    <property type="protein sequence ID" value="OHU91232.1"/>
    <property type="molecule type" value="Genomic_DNA"/>
</dbReference>
<keyword evidence="6 15" id="KW-0347">Helicase</keyword>
<evidence type="ECO:0000256" key="7">
    <source>
        <dbReference type="ARBA" id="ARBA00022839"/>
    </source>
</evidence>
<dbReference type="EC" id="3.1.11.5" evidence="15"/>
<keyword evidence="8 15" id="KW-0067">ATP-binding</keyword>
<evidence type="ECO:0000259" key="18">
    <source>
        <dbReference type="PROSITE" id="PS51217"/>
    </source>
</evidence>
<dbReference type="GO" id="GO:0016887">
    <property type="term" value="F:ATP hydrolysis activity"/>
    <property type="evidence" value="ECO:0007669"/>
    <property type="project" value="RHEA"/>
</dbReference>
<dbReference type="PROSITE" id="PS51217">
    <property type="entry name" value="UVRD_HELICASE_CTER"/>
    <property type="match status" value="1"/>
</dbReference>
<feature type="active site" description="For nuclease activity" evidence="15">
    <location>
        <position position="1087"/>
    </location>
</feature>
<reference evidence="19 20" key="1">
    <citation type="submission" date="2016-09" db="EMBL/GenBank/DDBJ databases">
        <title>Pseudoalteromonas amylolytica sp. nov., isolated from the surface seawater.</title>
        <authorList>
            <person name="Wu Y.-H."/>
            <person name="Cheng H."/>
            <person name="Jin X.-B."/>
            <person name="Wang C.-S."/>
            <person name="Xu X.-W."/>
        </authorList>
    </citation>
    <scope>NUCLEOTIDE SEQUENCE [LARGE SCALE GENOMIC DNA]</scope>
    <source>
        <strain evidence="19 20">JW1</strain>
    </source>
</reference>
<accession>A0A1S1MUK7</accession>
<dbReference type="OrthoDB" id="9810135at2"/>
<keyword evidence="9 15" id="KW-0460">Magnesium</keyword>
<dbReference type="Gene3D" id="3.40.50.300">
    <property type="entry name" value="P-loop containing nucleotide triphosphate hydrolases"/>
    <property type="match status" value="2"/>
</dbReference>
<dbReference type="InterPro" id="IPR011335">
    <property type="entry name" value="Restrct_endonuc-II-like"/>
</dbReference>
<comment type="similarity">
    <text evidence="15">Belongs to the helicase family. UvrD subfamily.</text>
</comment>
<comment type="cofactor">
    <cofactor evidence="15">
        <name>Mg(2+)</name>
        <dbReference type="ChEBI" id="CHEBI:18420"/>
    </cofactor>
    <text evidence="15">Binds 1 Mg(2+) ion per subunit.</text>
</comment>
<dbReference type="NCBIfam" id="TIGR00609">
    <property type="entry name" value="recB"/>
    <property type="match status" value="1"/>
</dbReference>
<evidence type="ECO:0000256" key="13">
    <source>
        <dbReference type="ARBA" id="ARBA00034617"/>
    </source>
</evidence>
<comment type="catalytic activity">
    <reaction evidence="14 15">
        <text>ATP + H2O = ADP + phosphate + H(+)</text>
        <dbReference type="Rhea" id="RHEA:13065"/>
        <dbReference type="ChEBI" id="CHEBI:15377"/>
        <dbReference type="ChEBI" id="CHEBI:15378"/>
        <dbReference type="ChEBI" id="CHEBI:30616"/>
        <dbReference type="ChEBI" id="CHEBI:43474"/>
        <dbReference type="ChEBI" id="CHEBI:456216"/>
        <dbReference type="EC" id="5.6.2.4"/>
    </reaction>
</comment>
<dbReference type="GO" id="GO:0003677">
    <property type="term" value="F:DNA binding"/>
    <property type="evidence" value="ECO:0007669"/>
    <property type="project" value="UniProtKB-UniRule"/>
</dbReference>
<dbReference type="SUPFAM" id="SSF52540">
    <property type="entry name" value="P-loop containing nucleoside triphosphate hydrolases"/>
    <property type="match status" value="1"/>
</dbReference>
<dbReference type="GO" id="GO:0008854">
    <property type="term" value="F:exodeoxyribonuclease V activity"/>
    <property type="evidence" value="ECO:0007669"/>
    <property type="project" value="UniProtKB-EC"/>
</dbReference>
<keyword evidence="10 15" id="KW-0238">DNA-binding</keyword>
<dbReference type="GO" id="GO:0000724">
    <property type="term" value="P:double-strand break repair via homologous recombination"/>
    <property type="evidence" value="ECO:0007669"/>
    <property type="project" value="UniProtKB-UniRule"/>
</dbReference>
<feature type="binding site" evidence="16">
    <location>
        <begin position="19"/>
        <end position="26"/>
    </location>
    <ligand>
        <name>ATP</name>
        <dbReference type="ChEBI" id="CHEBI:30616"/>
    </ligand>
</feature>
<dbReference type="PANTHER" id="PTHR11070">
    <property type="entry name" value="UVRD / RECB / PCRA DNA HELICASE FAMILY MEMBER"/>
    <property type="match status" value="1"/>
</dbReference>
<dbReference type="GO" id="GO:0009338">
    <property type="term" value="C:exodeoxyribonuclease V complex"/>
    <property type="evidence" value="ECO:0007669"/>
    <property type="project" value="TreeGrafter"/>
</dbReference>
<feature type="domain" description="UvrD-like helicase C-terminal" evidence="18">
    <location>
        <begin position="472"/>
        <end position="745"/>
    </location>
</feature>
<evidence type="ECO:0000256" key="3">
    <source>
        <dbReference type="ARBA" id="ARBA00022741"/>
    </source>
</evidence>
<dbReference type="SUPFAM" id="SSF52980">
    <property type="entry name" value="Restriction endonuclease-like"/>
    <property type="match status" value="1"/>
</dbReference>
<dbReference type="InterPro" id="IPR038726">
    <property type="entry name" value="PDDEXK_AddAB-type"/>
</dbReference>
<dbReference type="InterPro" id="IPR011604">
    <property type="entry name" value="PDDEXK-like_dom_sf"/>
</dbReference>
<evidence type="ECO:0000256" key="10">
    <source>
        <dbReference type="ARBA" id="ARBA00023125"/>
    </source>
</evidence>
<dbReference type="Gene3D" id="3.90.320.10">
    <property type="match status" value="1"/>
</dbReference>
<evidence type="ECO:0000256" key="6">
    <source>
        <dbReference type="ARBA" id="ARBA00022806"/>
    </source>
</evidence>
<dbReference type="Pfam" id="PF13361">
    <property type="entry name" value="UvrD_C"/>
    <property type="match status" value="1"/>
</dbReference>
<feature type="domain" description="UvrD-like helicase ATP-binding" evidence="17">
    <location>
        <begin position="1"/>
        <end position="452"/>
    </location>
</feature>
<evidence type="ECO:0000256" key="14">
    <source>
        <dbReference type="ARBA" id="ARBA00048988"/>
    </source>
</evidence>
<comment type="domain">
    <text evidence="15">The N-terminal DNA-binding domain is a ssDNA-dependent ATPase and has ATP-dependent 3'-5' helicase function. This domain interacts with RecC.</text>
</comment>
<feature type="binding site" evidence="15">
    <location>
        <position position="1074"/>
    </location>
    <ligand>
        <name>Mg(2+)</name>
        <dbReference type="ChEBI" id="CHEBI:18420"/>
    </ligand>
</feature>
<dbReference type="GO" id="GO:0043138">
    <property type="term" value="F:3'-5' DNA helicase activity"/>
    <property type="evidence" value="ECO:0007669"/>
    <property type="project" value="UniProtKB-UniRule"/>
</dbReference>
<keyword evidence="5 15" id="KW-0378">Hydrolase</keyword>
<evidence type="ECO:0000256" key="4">
    <source>
        <dbReference type="ARBA" id="ARBA00022763"/>
    </source>
</evidence>
<protein>
    <recommendedName>
        <fullName evidence="15">RecBCD enzyme subunit RecB</fullName>
        <ecNumber evidence="15">3.1.11.5</ecNumber>
        <ecNumber evidence="15">5.6.2.4</ecNumber>
    </recommendedName>
    <alternativeName>
        <fullName evidence="15">DNA 3'-5' helicase subunit RecB</fullName>
    </alternativeName>
    <alternativeName>
        <fullName evidence="15">Exonuclease V subunit RecB</fullName>
        <shortName evidence="15">ExoV subunit RecB</shortName>
    </alternativeName>
    <alternativeName>
        <fullName evidence="15">Helicase/nuclease RecBCD subunit RecB</fullName>
    </alternativeName>
</protein>
<dbReference type="EC" id="5.6.2.4" evidence="15"/>
<feature type="region of interest" description="Nuclease activity, interacts with RecD and RecA" evidence="15">
    <location>
        <begin position="899"/>
        <end position="1182"/>
    </location>
</feature>
<dbReference type="Pfam" id="PF00580">
    <property type="entry name" value="UvrD-helicase"/>
    <property type="match status" value="1"/>
</dbReference>
<evidence type="ECO:0000259" key="17">
    <source>
        <dbReference type="PROSITE" id="PS51198"/>
    </source>
</evidence>
<proteinExistence type="inferred from homology"/>
<keyword evidence="7 15" id="KW-0269">Exonuclease</keyword>
<evidence type="ECO:0000256" key="11">
    <source>
        <dbReference type="ARBA" id="ARBA00023204"/>
    </source>
</evidence>
<evidence type="ECO:0000313" key="19">
    <source>
        <dbReference type="EMBL" id="OHU91232.1"/>
    </source>
</evidence>
<feature type="region of interest" description="DNA-binding and helicase activity, interacts with RecC" evidence="15">
    <location>
        <begin position="1"/>
        <end position="868"/>
    </location>
</feature>
<keyword evidence="1 15" id="KW-0540">Nuclease</keyword>
<dbReference type="Gene3D" id="1.10.3170.10">
    <property type="entry name" value="Recbcd, chain B, domain 2"/>
    <property type="match status" value="1"/>
</dbReference>
<keyword evidence="12 15" id="KW-0413">Isomerase</keyword>
<comment type="caution">
    <text evidence="19">The sequence shown here is derived from an EMBL/GenBank/DDBJ whole genome shotgun (WGS) entry which is preliminary data.</text>
</comment>
<organism evidence="19 20">
    <name type="scientific">Pseudoalteromonas amylolytica</name>
    <dbReference type="NCBI Taxonomy" id="1859457"/>
    <lineage>
        <taxon>Bacteria</taxon>
        <taxon>Pseudomonadati</taxon>
        <taxon>Pseudomonadota</taxon>
        <taxon>Gammaproteobacteria</taxon>
        <taxon>Alteromonadales</taxon>
        <taxon>Pseudoalteromonadaceae</taxon>
        <taxon>Pseudoalteromonas</taxon>
    </lineage>
</organism>
<comment type="catalytic activity">
    <reaction evidence="13 15">
        <text>Couples ATP hydrolysis with the unwinding of duplex DNA by translocating in the 3'-5' direction.</text>
        <dbReference type="EC" id="5.6.2.4"/>
    </reaction>
</comment>
<evidence type="ECO:0000256" key="2">
    <source>
        <dbReference type="ARBA" id="ARBA00022723"/>
    </source>
</evidence>